<organism evidence="2 3">
    <name type="scientific">Sphingorhabdus profundilacus</name>
    <dbReference type="NCBI Taxonomy" id="2509718"/>
    <lineage>
        <taxon>Bacteria</taxon>
        <taxon>Pseudomonadati</taxon>
        <taxon>Pseudomonadota</taxon>
        <taxon>Alphaproteobacteria</taxon>
        <taxon>Sphingomonadales</taxon>
        <taxon>Sphingomonadaceae</taxon>
        <taxon>Sphingorhabdus</taxon>
    </lineage>
</organism>
<evidence type="ECO:0000313" key="2">
    <source>
        <dbReference type="EMBL" id="MVZ96813.1"/>
    </source>
</evidence>
<feature type="domain" description="PilZ" evidence="1">
    <location>
        <begin position="127"/>
        <end position="196"/>
    </location>
</feature>
<dbReference type="Proteomes" id="UP000471147">
    <property type="component" value="Unassembled WGS sequence"/>
</dbReference>
<sequence length="223" mass="24866">MDHFMELNPSLNIVSTPISDDAQPVSDRRAGERQVSVMLTAKLEAGGRQQPCRILNISVKGANIETLIELQVGQPIEIEFRSNLKLHGIVRWVRKSQAGVEFQNAIDLNEIWKRTEVSIMRIKPRPPRFCCFAPATIETADGNQLCQIIDISASGLRVIDLLNVPSGATVMIEADGLPRHRAVVIWCNANSAGLKLVNAYKYSELESWLLRQEGRSDAERHAN</sequence>
<dbReference type="EMBL" id="SDWJ01000001">
    <property type="protein sequence ID" value="MVZ96813.1"/>
    <property type="molecule type" value="Genomic_DNA"/>
</dbReference>
<protein>
    <submittedName>
        <fullName evidence="2">PilZ domain-containing protein</fullName>
    </submittedName>
</protein>
<evidence type="ECO:0000259" key="1">
    <source>
        <dbReference type="Pfam" id="PF07238"/>
    </source>
</evidence>
<dbReference type="GO" id="GO:0035438">
    <property type="term" value="F:cyclic-di-GMP binding"/>
    <property type="evidence" value="ECO:0007669"/>
    <property type="project" value="InterPro"/>
</dbReference>
<reference evidence="2 3" key="1">
    <citation type="submission" date="2019-01" db="EMBL/GenBank/DDBJ databases">
        <title>Sphingorhabdus lacus sp.nov., isolated from an oligotrophic freshwater lake.</title>
        <authorList>
            <person name="Park M."/>
        </authorList>
    </citation>
    <scope>NUCLEOTIDE SEQUENCE [LARGE SCALE GENOMIC DNA]</scope>
    <source>
        <strain evidence="2 3">IMCC26285</strain>
    </source>
</reference>
<dbReference type="Gene3D" id="2.40.10.220">
    <property type="entry name" value="predicted glycosyltransferase like domains"/>
    <property type="match status" value="1"/>
</dbReference>
<gene>
    <name evidence="2" type="ORF">EUU23_03730</name>
</gene>
<dbReference type="Pfam" id="PF07238">
    <property type="entry name" value="PilZ"/>
    <property type="match status" value="2"/>
</dbReference>
<evidence type="ECO:0000313" key="3">
    <source>
        <dbReference type="Proteomes" id="UP000471147"/>
    </source>
</evidence>
<keyword evidence="3" id="KW-1185">Reference proteome</keyword>
<proteinExistence type="predicted"/>
<feature type="domain" description="PilZ" evidence="1">
    <location>
        <begin position="27"/>
        <end position="108"/>
    </location>
</feature>
<comment type="caution">
    <text evidence="2">The sequence shown here is derived from an EMBL/GenBank/DDBJ whole genome shotgun (WGS) entry which is preliminary data.</text>
</comment>
<dbReference type="InterPro" id="IPR009875">
    <property type="entry name" value="PilZ_domain"/>
</dbReference>
<dbReference type="AlphaFoldDB" id="A0A6I4LXJ7"/>
<accession>A0A6I4LXJ7</accession>
<dbReference type="SUPFAM" id="SSF141371">
    <property type="entry name" value="PilZ domain-like"/>
    <property type="match status" value="2"/>
</dbReference>
<name>A0A6I4LXJ7_9SPHN</name>